<reference evidence="1" key="1">
    <citation type="journal article" date="2015" name="Nat. Genet.">
        <title>The pineapple genome and the evolution of CAM photosynthesis.</title>
        <authorList>
            <person name="Ming R."/>
            <person name="VanBuren R."/>
            <person name="Wai C.M."/>
            <person name="Tang H."/>
            <person name="Schatz M.C."/>
            <person name="Bowers J.E."/>
            <person name="Lyons E."/>
            <person name="Wang M.L."/>
            <person name="Chen J."/>
            <person name="Biggers E."/>
            <person name="Zhang J."/>
            <person name="Huang L."/>
            <person name="Zhang L."/>
            <person name="Miao W."/>
            <person name="Zhang J."/>
            <person name="Ye Z."/>
            <person name="Miao C."/>
            <person name="Lin Z."/>
            <person name="Wang H."/>
            <person name="Zhou H."/>
            <person name="Yim W.C."/>
            <person name="Priest H.D."/>
            <person name="Zheng C."/>
            <person name="Woodhouse M."/>
            <person name="Edger P.P."/>
            <person name="Guyot R."/>
            <person name="Guo H.B."/>
            <person name="Guo H."/>
            <person name="Zheng G."/>
            <person name="Singh R."/>
            <person name="Sharma A."/>
            <person name="Min X."/>
            <person name="Zheng Y."/>
            <person name="Lee H."/>
            <person name="Gurtowski J."/>
            <person name="Sedlazeck F.J."/>
            <person name="Harkess A."/>
            <person name="McKain M.R."/>
            <person name="Liao Z."/>
            <person name="Fang J."/>
            <person name="Liu J."/>
            <person name="Zhang X."/>
            <person name="Zhang Q."/>
            <person name="Hu W."/>
            <person name="Qin Y."/>
            <person name="Wang K."/>
            <person name="Chen L.Y."/>
            <person name="Shirley N."/>
            <person name="Lin Y.R."/>
            <person name="Liu L.Y."/>
            <person name="Hernandez A.G."/>
            <person name="Wright C.L."/>
            <person name="Bulone V."/>
            <person name="Tuskan G.A."/>
            <person name="Heath K."/>
            <person name="Zee F."/>
            <person name="Moore P.H."/>
            <person name="Sunkar R."/>
            <person name="Leebens-Mack J.H."/>
            <person name="Mockler T."/>
            <person name="Bennetzen J.L."/>
            <person name="Freeling M."/>
            <person name="Sankoff D."/>
            <person name="Paterson A.H."/>
            <person name="Zhu X."/>
            <person name="Yang X."/>
            <person name="Smith J.A."/>
            <person name="Cushman J.C."/>
            <person name="Paull R.E."/>
            <person name="Yu Q."/>
        </authorList>
    </citation>
    <scope>NUCLEOTIDE SEQUENCE [LARGE SCALE GENOMIC DNA]</scope>
    <source>
        <strain evidence="1">cv. F153</strain>
    </source>
</reference>
<dbReference type="Proteomes" id="UP000515123">
    <property type="component" value="Unplaced"/>
</dbReference>
<dbReference type="PANTHER" id="PTHR15503:SF45">
    <property type="entry name" value="RNA-DIRECTED DNA POLYMERASE HOMOLOG"/>
    <property type="match status" value="1"/>
</dbReference>
<dbReference type="Pfam" id="PF08284">
    <property type="entry name" value="RVP_2"/>
    <property type="match status" value="1"/>
</dbReference>
<reference evidence="2" key="2">
    <citation type="submission" date="2025-08" db="UniProtKB">
        <authorList>
            <consortium name="RefSeq"/>
        </authorList>
    </citation>
    <scope>IDENTIFICATION</scope>
    <source>
        <tissue evidence="2">Leaf</tissue>
    </source>
</reference>
<dbReference type="PANTHER" id="PTHR15503">
    <property type="entry name" value="LDOC1 RELATED"/>
    <property type="match status" value="1"/>
</dbReference>
<evidence type="ECO:0000313" key="2">
    <source>
        <dbReference type="RefSeq" id="XP_020081579.1"/>
    </source>
</evidence>
<dbReference type="InterPro" id="IPR032567">
    <property type="entry name" value="RTL1-rel"/>
</dbReference>
<protein>
    <submittedName>
        <fullName evidence="2">UBA domain-containing protein mud1-like</fullName>
    </submittedName>
</protein>
<dbReference type="RefSeq" id="XP_020081579.1">
    <property type="nucleotide sequence ID" value="XM_020225990.1"/>
</dbReference>
<evidence type="ECO:0000313" key="1">
    <source>
        <dbReference type="Proteomes" id="UP000515123"/>
    </source>
</evidence>
<dbReference type="GeneID" id="109705261"/>
<accession>A0A6P5EDR1</accession>
<keyword evidence="1" id="KW-1185">Reference proteome</keyword>
<dbReference type="SUPFAM" id="SSF50630">
    <property type="entry name" value="Acid proteases"/>
    <property type="match status" value="1"/>
</dbReference>
<dbReference type="CDD" id="cd00303">
    <property type="entry name" value="retropepsin_like"/>
    <property type="match status" value="1"/>
</dbReference>
<sequence>MARRQPEVTRRAPSGRVFAAQAEEPAEAEEGNVVAGMVLVNGIRFRAMFDTGATHSFISRSFAEMRGIEVQLSGSTWRVDAPERSFIIRKECLACPVQVGSWIMPTRLLVLKRLKDFDLILGMDWLLKYYASIDCKSKVITFRESG</sequence>
<name>A0A6P5EDR1_ANACO</name>
<gene>
    <name evidence="2" type="primary">LOC109705261</name>
</gene>
<dbReference type="Gene3D" id="2.40.70.10">
    <property type="entry name" value="Acid Proteases"/>
    <property type="match status" value="1"/>
</dbReference>
<organism evidence="1 2">
    <name type="scientific">Ananas comosus</name>
    <name type="common">Pineapple</name>
    <name type="synonym">Ananas ananas</name>
    <dbReference type="NCBI Taxonomy" id="4615"/>
    <lineage>
        <taxon>Eukaryota</taxon>
        <taxon>Viridiplantae</taxon>
        <taxon>Streptophyta</taxon>
        <taxon>Embryophyta</taxon>
        <taxon>Tracheophyta</taxon>
        <taxon>Spermatophyta</taxon>
        <taxon>Magnoliopsida</taxon>
        <taxon>Liliopsida</taxon>
        <taxon>Poales</taxon>
        <taxon>Bromeliaceae</taxon>
        <taxon>Bromelioideae</taxon>
        <taxon>Ananas</taxon>
    </lineage>
</organism>
<proteinExistence type="predicted"/>
<dbReference type="InterPro" id="IPR021109">
    <property type="entry name" value="Peptidase_aspartic_dom_sf"/>
</dbReference>
<dbReference type="OrthoDB" id="786680at2759"/>
<dbReference type="AlphaFoldDB" id="A0A6P5EDR1"/>